<name>A0A1E3JYQ6_9TREE</name>
<evidence type="ECO:0000313" key="2">
    <source>
        <dbReference type="Proteomes" id="UP000094819"/>
    </source>
</evidence>
<dbReference type="AlphaFoldDB" id="A0A1E3JYQ6"/>
<reference evidence="1 2" key="1">
    <citation type="submission" date="2016-06" db="EMBL/GenBank/DDBJ databases">
        <title>Evolution of pathogenesis and genome organization in the Tremellales.</title>
        <authorList>
            <person name="Cuomo C."/>
            <person name="Litvintseva A."/>
            <person name="Heitman J."/>
            <person name="Chen Y."/>
            <person name="Sun S."/>
            <person name="Springer D."/>
            <person name="Dromer F."/>
            <person name="Young S."/>
            <person name="Zeng Q."/>
            <person name="Chapman S."/>
            <person name="Gujja S."/>
            <person name="Saif S."/>
            <person name="Birren B."/>
        </authorList>
    </citation>
    <scope>NUCLEOTIDE SEQUENCE [LARGE SCALE GENOMIC DNA]</scope>
    <source>
        <strain evidence="1 2">CBS 7118</strain>
    </source>
</reference>
<dbReference type="EMBL" id="AWGH01000003">
    <property type="protein sequence ID" value="ODO06034.1"/>
    <property type="molecule type" value="Genomic_DNA"/>
</dbReference>
<evidence type="ECO:0000313" key="1">
    <source>
        <dbReference type="EMBL" id="ODO06034.1"/>
    </source>
</evidence>
<sequence>MQCLEHPHKHCRPWSTDLPSFSSTAVYSAASGFAHKNFPLECEDLWSTRTSILPPYPDITPSSSILAVACVTYEAIVCWAEDNVQDYRYDVEDIVTLARDGFHTLGMSEGTSTRGWTTLRQALKEVPQDIQNEVKSQMRPMGTGPLTMKSKVFNASMAASIREEWSTWGKELWERWWEEARTLGEKDIRALFSSRPEEHAKMEKSARRAGYDRACNVWKTNLREDCPWDNMADDDAMSMIEREIGEGNDDRKDQVIHFVGFGAIFDCEGGARQLHWKRRLGECGFRGTVYLHEKKCHRGVGFILLGQSVTGRTLRHEETRHCGVGFILLSETFIWGPKYRRRISEFDKVDDSILQIVVSPILRSIIDIASSAASAICQGQSSRRWSIKASHLVGRRMGRSKAKLRKTTVVPSIHPLATVFQDRPTPPRVSALLQKSSCTLRVHSPHAPIRHPDHLTFSRFEMAPITTCMMLFAGVVL</sequence>
<keyword evidence="2" id="KW-1185">Reference proteome</keyword>
<dbReference type="GeneID" id="30190476"/>
<accession>A0A1E3JYQ6</accession>
<dbReference type="OrthoDB" id="10630524at2759"/>
<comment type="caution">
    <text evidence="1">The sequence shown here is derived from an EMBL/GenBank/DDBJ whole genome shotgun (WGS) entry which is preliminary data.</text>
</comment>
<organism evidence="1 2">
    <name type="scientific">Cryptococcus wingfieldii CBS 7118</name>
    <dbReference type="NCBI Taxonomy" id="1295528"/>
    <lineage>
        <taxon>Eukaryota</taxon>
        <taxon>Fungi</taxon>
        <taxon>Dikarya</taxon>
        <taxon>Basidiomycota</taxon>
        <taxon>Agaricomycotina</taxon>
        <taxon>Tremellomycetes</taxon>
        <taxon>Tremellales</taxon>
        <taxon>Cryptococcaceae</taxon>
        <taxon>Cryptococcus</taxon>
    </lineage>
</organism>
<dbReference type="RefSeq" id="XP_019034134.1">
    <property type="nucleotide sequence ID" value="XM_019173429.1"/>
</dbReference>
<dbReference type="Proteomes" id="UP000094819">
    <property type="component" value="Unassembled WGS sequence"/>
</dbReference>
<gene>
    <name evidence="1" type="ORF">L198_01263</name>
</gene>
<proteinExistence type="predicted"/>
<protein>
    <submittedName>
        <fullName evidence="1">Uncharacterized protein</fullName>
    </submittedName>
</protein>